<name>A0ABC9D4F5_9POAL</name>
<proteinExistence type="predicted"/>
<feature type="compositionally biased region" description="Acidic residues" evidence="1">
    <location>
        <begin position="236"/>
        <end position="248"/>
    </location>
</feature>
<dbReference type="InterPro" id="IPR001810">
    <property type="entry name" value="F-box_dom"/>
</dbReference>
<dbReference type="Pfam" id="PF00646">
    <property type="entry name" value="F-box"/>
    <property type="match status" value="1"/>
</dbReference>
<evidence type="ECO:0000313" key="3">
    <source>
        <dbReference type="EMBL" id="CAL5031329.1"/>
    </source>
</evidence>
<dbReference type="InterPro" id="IPR036047">
    <property type="entry name" value="F-box-like_dom_sf"/>
</dbReference>
<protein>
    <recommendedName>
        <fullName evidence="2">F-box domain-containing protein</fullName>
    </recommendedName>
</protein>
<reference evidence="3 4" key="2">
    <citation type="submission" date="2024-10" db="EMBL/GenBank/DDBJ databases">
        <authorList>
            <person name="Ryan C."/>
        </authorList>
    </citation>
    <scope>NUCLEOTIDE SEQUENCE [LARGE SCALE GENOMIC DNA]</scope>
</reference>
<dbReference type="SMART" id="SM00256">
    <property type="entry name" value="FBOX"/>
    <property type="match status" value="1"/>
</dbReference>
<gene>
    <name evidence="3" type="ORF">URODEC1_LOCUS81598</name>
</gene>
<sequence length="536" mass="61477">METELAAIPDDALADALRRLPARSLAAARCVCKCWRGVVDGRGLLLPHLLPHSVRGIFINYIDHHRPHLFARPSSSAAAASPEIDAMLGFLPSNDRDCATFTNWWSVMDHCDGLLICDIKWESRLCVCNPATRRWTLLPLRAEGLLGYAGAHLMFDPAVSPHYEVVLIPAVPKEPLRPYDWKVKRKKRQCSLPPQHEIDGPFCIHSLFSSPDDTLLPDDETQQDGEEFQPAMEWRGDEEDEDEEEKEPDDPYRLMEWPPSPWQLNVFSSRTGQWEARHFIREGEPVGTVEDMRLDERLGRMCRRCTVYHNGALYVHCQGPFIMRLSLSSDKYQVINTPTNIERAKPYLGRSEKEVHFGTVHEGQLQVWILKESHKKIEWILKYQNDLRCYAQYVASLYNHGRLMVGPWIIKEHNSSVHTSNHTAETLSKEGFEWDSDNDDIISANVGGEANYWESFDIIGFHPYKKVVFLAEPFDIVAYHMNTTKAQYLGNSRPNCYYHNYTNGIYESFVYTPCTIGELEEGNIDLSAYKEGNQAM</sequence>
<organism evidence="3 4">
    <name type="scientific">Urochloa decumbens</name>
    <dbReference type="NCBI Taxonomy" id="240449"/>
    <lineage>
        <taxon>Eukaryota</taxon>
        <taxon>Viridiplantae</taxon>
        <taxon>Streptophyta</taxon>
        <taxon>Embryophyta</taxon>
        <taxon>Tracheophyta</taxon>
        <taxon>Spermatophyta</taxon>
        <taxon>Magnoliopsida</taxon>
        <taxon>Liliopsida</taxon>
        <taxon>Poales</taxon>
        <taxon>Poaceae</taxon>
        <taxon>PACMAD clade</taxon>
        <taxon>Panicoideae</taxon>
        <taxon>Panicodae</taxon>
        <taxon>Paniceae</taxon>
        <taxon>Melinidinae</taxon>
        <taxon>Urochloa</taxon>
    </lineage>
</organism>
<dbReference type="Gene3D" id="1.20.1280.50">
    <property type="match status" value="1"/>
</dbReference>
<dbReference type="AlphaFoldDB" id="A0ABC9D4F5"/>
<dbReference type="Proteomes" id="UP001497457">
    <property type="component" value="Chromosome 31b"/>
</dbReference>
<accession>A0ABC9D4F5</accession>
<dbReference type="EMBL" id="OZ075141">
    <property type="protein sequence ID" value="CAL5031329.1"/>
    <property type="molecule type" value="Genomic_DNA"/>
</dbReference>
<keyword evidence="4" id="KW-1185">Reference proteome</keyword>
<feature type="domain" description="F-box" evidence="2">
    <location>
        <begin position="2"/>
        <end position="49"/>
    </location>
</feature>
<evidence type="ECO:0000256" key="1">
    <source>
        <dbReference type="SAM" id="MobiDB-lite"/>
    </source>
</evidence>
<dbReference type="PROSITE" id="PS50181">
    <property type="entry name" value="FBOX"/>
    <property type="match status" value="1"/>
</dbReference>
<dbReference type="PANTHER" id="PTHR34591">
    <property type="entry name" value="OS03G0653100 PROTEIN-RELATED"/>
    <property type="match status" value="1"/>
</dbReference>
<feature type="region of interest" description="Disordered" evidence="1">
    <location>
        <begin position="232"/>
        <end position="255"/>
    </location>
</feature>
<evidence type="ECO:0000259" key="2">
    <source>
        <dbReference type="PROSITE" id="PS50181"/>
    </source>
</evidence>
<reference evidence="4" key="1">
    <citation type="submission" date="2024-06" db="EMBL/GenBank/DDBJ databases">
        <authorList>
            <person name="Ryan C."/>
        </authorList>
    </citation>
    <scope>NUCLEOTIDE SEQUENCE [LARGE SCALE GENOMIC DNA]</scope>
</reference>
<dbReference type="PANTHER" id="PTHR34591:SF21">
    <property type="entry name" value="F-BOX DOMAIN CONTAINING PROTEIN, EXPRESSED"/>
    <property type="match status" value="1"/>
</dbReference>
<dbReference type="SUPFAM" id="SSF81383">
    <property type="entry name" value="F-box domain"/>
    <property type="match status" value="1"/>
</dbReference>
<evidence type="ECO:0000313" key="4">
    <source>
        <dbReference type="Proteomes" id="UP001497457"/>
    </source>
</evidence>